<dbReference type="PANTHER" id="PTHR11431:SF127">
    <property type="entry name" value="BACTERIAL NON-HEME FERRITIN"/>
    <property type="match status" value="1"/>
</dbReference>
<dbReference type="InterPro" id="IPR008331">
    <property type="entry name" value="Ferritin_DPS_dom"/>
</dbReference>
<dbReference type="EC" id="1.16.3.2" evidence="8"/>
<evidence type="ECO:0000259" key="9">
    <source>
        <dbReference type="PROSITE" id="PS50905"/>
    </source>
</evidence>
<comment type="function">
    <text evidence="1 8">Iron-storage protein.</text>
</comment>
<evidence type="ECO:0000256" key="2">
    <source>
        <dbReference type="ARBA" id="ARBA00006950"/>
    </source>
</evidence>
<name>A0ABS6E807_9FIRM</name>
<dbReference type="InterPro" id="IPR009040">
    <property type="entry name" value="Ferritin-like_diiron"/>
</dbReference>
<gene>
    <name evidence="10" type="ORF">KQI42_11120</name>
</gene>
<evidence type="ECO:0000256" key="3">
    <source>
        <dbReference type="ARBA" id="ARBA00022434"/>
    </source>
</evidence>
<evidence type="ECO:0000256" key="1">
    <source>
        <dbReference type="ARBA" id="ARBA00002485"/>
    </source>
</evidence>
<evidence type="ECO:0000256" key="6">
    <source>
        <dbReference type="ARBA" id="ARBA00023004"/>
    </source>
</evidence>
<dbReference type="Proteomes" id="UP000749471">
    <property type="component" value="Unassembled WGS sequence"/>
</dbReference>
<reference evidence="10 11" key="1">
    <citation type="submission" date="2021-06" db="EMBL/GenBank/DDBJ databases">
        <authorList>
            <person name="Sun Q."/>
            <person name="Li D."/>
        </authorList>
    </citation>
    <scope>NUCLEOTIDE SEQUENCE [LARGE SCALE GENOMIC DNA]</scope>
    <source>
        <strain evidence="10 11">MSJ-40</strain>
    </source>
</reference>
<sequence>MASEKLLQELNNQFNFELLSGHYYMAMAAYCASEDLEGFENFFIVQGQEEYQHAMKFFHFINEMDGRVKMQAIEEPNNDYKSLIDVFEQALHHEKLVTSKINNLMSIAKEENCYATINFLQWFIAEQLEEESSMKTIITSLKRIGENYAGIYMLDKELSTRTLPPVQE</sequence>
<dbReference type="PROSITE" id="PS50905">
    <property type="entry name" value="FERRITIN_LIKE"/>
    <property type="match status" value="1"/>
</dbReference>
<organism evidence="10 11">
    <name type="scientific">Tissierella simiarum</name>
    <dbReference type="NCBI Taxonomy" id="2841534"/>
    <lineage>
        <taxon>Bacteria</taxon>
        <taxon>Bacillati</taxon>
        <taxon>Bacillota</taxon>
        <taxon>Tissierellia</taxon>
        <taxon>Tissierellales</taxon>
        <taxon>Tissierellaceae</taxon>
        <taxon>Tissierella</taxon>
    </lineage>
</organism>
<dbReference type="CDD" id="cd01055">
    <property type="entry name" value="Nonheme_Ferritin"/>
    <property type="match status" value="1"/>
</dbReference>
<keyword evidence="6 8" id="KW-0408">Iron</keyword>
<accession>A0ABS6E807</accession>
<evidence type="ECO:0000313" key="10">
    <source>
        <dbReference type="EMBL" id="MBU5438565.1"/>
    </source>
</evidence>
<comment type="subcellular location">
    <subcellularLocation>
        <location evidence="8">Cytoplasm</location>
    </subcellularLocation>
</comment>
<keyword evidence="5" id="KW-0560">Oxidoreductase</keyword>
<dbReference type="InterPro" id="IPR001519">
    <property type="entry name" value="Ferritin"/>
</dbReference>
<evidence type="ECO:0000313" key="11">
    <source>
        <dbReference type="Proteomes" id="UP000749471"/>
    </source>
</evidence>
<proteinExistence type="inferred from homology"/>
<keyword evidence="4 8" id="KW-0479">Metal-binding</keyword>
<protein>
    <recommendedName>
        <fullName evidence="8">Ferritin</fullName>
        <ecNumber evidence="8">1.16.3.2</ecNumber>
    </recommendedName>
</protein>
<comment type="catalytic activity">
    <reaction evidence="7 8">
        <text>4 Fe(2+) + O2 + 6 H2O = 4 iron(III) oxide-hydroxide + 12 H(+)</text>
        <dbReference type="Rhea" id="RHEA:11972"/>
        <dbReference type="ChEBI" id="CHEBI:15377"/>
        <dbReference type="ChEBI" id="CHEBI:15378"/>
        <dbReference type="ChEBI" id="CHEBI:15379"/>
        <dbReference type="ChEBI" id="CHEBI:29033"/>
        <dbReference type="ChEBI" id="CHEBI:78619"/>
        <dbReference type="EC" id="1.16.3.2"/>
    </reaction>
</comment>
<dbReference type="InterPro" id="IPR041719">
    <property type="entry name" value="Ferritin_prok"/>
</dbReference>
<evidence type="ECO:0000256" key="8">
    <source>
        <dbReference type="RuleBase" id="RU361145"/>
    </source>
</evidence>
<evidence type="ECO:0000256" key="4">
    <source>
        <dbReference type="ARBA" id="ARBA00022723"/>
    </source>
</evidence>
<evidence type="ECO:0000256" key="7">
    <source>
        <dbReference type="ARBA" id="ARBA00048035"/>
    </source>
</evidence>
<comment type="caution">
    <text evidence="10">The sequence shown here is derived from an EMBL/GenBank/DDBJ whole genome shotgun (WGS) entry which is preliminary data.</text>
</comment>
<dbReference type="RefSeq" id="WP_216519776.1">
    <property type="nucleotide sequence ID" value="NZ_JAHLPM010000009.1"/>
</dbReference>
<keyword evidence="3 8" id="KW-0409">Iron storage</keyword>
<feature type="domain" description="Ferritin-like diiron" evidence="9">
    <location>
        <begin position="1"/>
        <end position="145"/>
    </location>
</feature>
<dbReference type="EMBL" id="JAHLPM010000009">
    <property type="protein sequence ID" value="MBU5438565.1"/>
    <property type="molecule type" value="Genomic_DNA"/>
</dbReference>
<dbReference type="PANTHER" id="PTHR11431">
    <property type="entry name" value="FERRITIN"/>
    <property type="match status" value="1"/>
</dbReference>
<evidence type="ECO:0000256" key="5">
    <source>
        <dbReference type="ARBA" id="ARBA00023002"/>
    </source>
</evidence>
<dbReference type="Pfam" id="PF00210">
    <property type="entry name" value="Ferritin"/>
    <property type="match status" value="1"/>
</dbReference>
<comment type="similarity">
    <text evidence="2 8">Belongs to the ferritin family. Prokaryotic subfamily.</text>
</comment>
<keyword evidence="8" id="KW-0963">Cytoplasm</keyword>
<keyword evidence="11" id="KW-1185">Reference proteome</keyword>